<dbReference type="Pfam" id="PF06305">
    <property type="entry name" value="LapA_dom"/>
    <property type="match status" value="1"/>
</dbReference>
<keyword evidence="4 5" id="KW-0472">Membrane</keyword>
<dbReference type="EMBL" id="CP104694">
    <property type="protein sequence ID" value="UXI66626.1"/>
    <property type="molecule type" value="Genomic_DNA"/>
</dbReference>
<accession>A0ABY6BDD5</accession>
<feature type="transmembrane region" description="Helical" evidence="5">
    <location>
        <begin position="44"/>
        <end position="67"/>
    </location>
</feature>
<evidence type="ECO:0000256" key="3">
    <source>
        <dbReference type="ARBA" id="ARBA00022989"/>
    </source>
</evidence>
<gene>
    <name evidence="7" type="ORF">N4264_17975</name>
</gene>
<dbReference type="Proteomes" id="UP001064632">
    <property type="component" value="Chromosome"/>
</dbReference>
<dbReference type="InterPro" id="IPR010445">
    <property type="entry name" value="LapA_dom"/>
</dbReference>
<proteinExistence type="predicted"/>
<feature type="domain" description="Lipopolysaccharide assembly protein A" evidence="6">
    <location>
        <begin position="22"/>
        <end position="80"/>
    </location>
</feature>
<evidence type="ECO:0000256" key="1">
    <source>
        <dbReference type="ARBA" id="ARBA00022475"/>
    </source>
</evidence>
<evidence type="ECO:0000256" key="4">
    <source>
        <dbReference type="ARBA" id="ARBA00023136"/>
    </source>
</evidence>
<sequence>MRFVWIVLLLVFLAAGALFGALNSDAVALDFYFFQSTWPKGAALLGGLLLGWIAGGAVVWLAVVLPLKSRLSRLRREAVRREPVASAGPGAVIDP</sequence>
<evidence type="ECO:0000256" key="5">
    <source>
        <dbReference type="SAM" id="Phobius"/>
    </source>
</evidence>
<organism evidence="7 8">
    <name type="scientific">Tahibacter amnicola</name>
    <dbReference type="NCBI Taxonomy" id="2976241"/>
    <lineage>
        <taxon>Bacteria</taxon>
        <taxon>Pseudomonadati</taxon>
        <taxon>Pseudomonadota</taxon>
        <taxon>Gammaproteobacteria</taxon>
        <taxon>Lysobacterales</taxon>
        <taxon>Rhodanobacteraceae</taxon>
        <taxon>Tahibacter</taxon>
    </lineage>
</organism>
<keyword evidence="3 5" id="KW-1133">Transmembrane helix</keyword>
<evidence type="ECO:0000313" key="8">
    <source>
        <dbReference type="Proteomes" id="UP001064632"/>
    </source>
</evidence>
<keyword evidence="1" id="KW-1003">Cell membrane</keyword>
<dbReference type="RefSeq" id="WP_261693610.1">
    <property type="nucleotide sequence ID" value="NZ_CP104694.1"/>
</dbReference>
<protein>
    <submittedName>
        <fullName evidence="7">Lipopolysaccharide assembly protein LapA domain-containing protein</fullName>
    </submittedName>
</protein>
<evidence type="ECO:0000259" key="6">
    <source>
        <dbReference type="Pfam" id="PF06305"/>
    </source>
</evidence>
<keyword evidence="2 5" id="KW-0812">Transmembrane</keyword>
<name>A0ABY6BDD5_9GAMM</name>
<keyword evidence="8" id="KW-1185">Reference proteome</keyword>
<evidence type="ECO:0000256" key="2">
    <source>
        <dbReference type="ARBA" id="ARBA00022692"/>
    </source>
</evidence>
<evidence type="ECO:0000313" key="7">
    <source>
        <dbReference type="EMBL" id="UXI66626.1"/>
    </source>
</evidence>
<reference evidence="7" key="1">
    <citation type="submission" date="2022-09" db="EMBL/GenBank/DDBJ databases">
        <title>Tahibacter sp. nov., isolated from a fresh water.</title>
        <authorList>
            <person name="Baek J.H."/>
            <person name="Lee J.K."/>
            <person name="Kim J.M."/>
            <person name="Jeon C.O."/>
        </authorList>
    </citation>
    <scope>NUCLEOTIDE SEQUENCE</scope>
    <source>
        <strain evidence="7">W38</strain>
    </source>
</reference>